<evidence type="ECO:0000256" key="3">
    <source>
        <dbReference type="ARBA" id="ARBA00023159"/>
    </source>
</evidence>
<dbReference type="InterPro" id="IPR018062">
    <property type="entry name" value="HTH_AraC-typ_CS"/>
</dbReference>
<comment type="caution">
    <text evidence="6">The sequence shown here is derived from an EMBL/GenBank/DDBJ whole genome shotgun (WGS) entry which is preliminary data.</text>
</comment>
<dbReference type="PANTHER" id="PTHR46796">
    <property type="entry name" value="HTH-TYPE TRANSCRIPTIONAL ACTIVATOR RHAS-RELATED"/>
    <property type="match status" value="1"/>
</dbReference>
<accession>A0A926P410</accession>
<dbReference type="InterPro" id="IPR050204">
    <property type="entry name" value="AraC_XylS_family_regulators"/>
</dbReference>
<dbReference type="Pfam" id="PF12833">
    <property type="entry name" value="HTH_18"/>
    <property type="match status" value="1"/>
</dbReference>
<evidence type="ECO:0000313" key="6">
    <source>
        <dbReference type="EMBL" id="MBD1549348.1"/>
    </source>
</evidence>
<dbReference type="InterPro" id="IPR014710">
    <property type="entry name" value="RmlC-like_jellyroll"/>
</dbReference>
<keyword evidence="4" id="KW-0804">Transcription</keyword>
<dbReference type="GO" id="GO:0043565">
    <property type="term" value="F:sequence-specific DNA binding"/>
    <property type="evidence" value="ECO:0007669"/>
    <property type="project" value="InterPro"/>
</dbReference>
<evidence type="ECO:0000256" key="1">
    <source>
        <dbReference type="ARBA" id="ARBA00023015"/>
    </source>
</evidence>
<dbReference type="InterPro" id="IPR003313">
    <property type="entry name" value="AraC-bd"/>
</dbReference>
<name>A0A926P410_9HYPH</name>
<gene>
    <name evidence="6" type="ORF">HK439_24075</name>
</gene>
<evidence type="ECO:0000313" key="7">
    <source>
        <dbReference type="Proteomes" id="UP000598467"/>
    </source>
</evidence>
<evidence type="ECO:0000259" key="5">
    <source>
        <dbReference type="PROSITE" id="PS01124"/>
    </source>
</evidence>
<dbReference type="SUPFAM" id="SSF46689">
    <property type="entry name" value="Homeodomain-like"/>
    <property type="match status" value="2"/>
</dbReference>
<keyword evidence="3" id="KW-0010">Activator</keyword>
<protein>
    <submittedName>
        <fullName evidence="6">AraC family transcriptional regulator</fullName>
    </submittedName>
</protein>
<feature type="domain" description="HTH araC/xylS-type" evidence="5">
    <location>
        <begin position="170"/>
        <end position="267"/>
    </location>
</feature>
<dbReference type="RefSeq" id="WP_190294035.1">
    <property type="nucleotide sequence ID" value="NZ_JABFCZ010000035.1"/>
</dbReference>
<evidence type="ECO:0000256" key="2">
    <source>
        <dbReference type="ARBA" id="ARBA00023125"/>
    </source>
</evidence>
<organism evidence="6 7">
    <name type="scientific">Roseibium aggregatum</name>
    <dbReference type="NCBI Taxonomy" id="187304"/>
    <lineage>
        <taxon>Bacteria</taxon>
        <taxon>Pseudomonadati</taxon>
        <taxon>Pseudomonadota</taxon>
        <taxon>Alphaproteobacteria</taxon>
        <taxon>Hyphomicrobiales</taxon>
        <taxon>Stappiaceae</taxon>
        <taxon>Roseibium</taxon>
    </lineage>
</organism>
<dbReference type="PROSITE" id="PS00041">
    <property type="entry name" value="HTH_ARAC_FAMILY_1"/>
    <property type="match status" value="1"/>
</dbReference>
<keyword evidence="1" id="KW-0805">Transcription regulation</keyword>
<proteinExistence type="predicted"/>
<dbReference type="AlphaFoldDB" id="A0A926P410"/>
<dbReference type="PANTHER" id="PTHR46796:SF2">
    <property type="entry name" value="TRANSCRIPTIONAL REGULATORY PROTEIN"/>
    <property type="match status" value="1"/>
</dbReference>
<dbReference type="Proteomes" id="UP000598467">
    <property type="component" value="Unassembled WGS sequence"/>
</dbReference>
<reference evidence="6" key="1">
    <citation type="submission" date="2020-05" db="EMBL/GenBank/DDBJ databases">
        <title>Identification of trans-AT polyketide cluster in two marine bacteria, producers of a novel glutaramide-containing polyketide sesbanimide D and analogs.</title>
        <authorList>
            <person name="Kacar D."/>
            <person name="Rodriguez P."/>
            <person name="Canedo L."/>
            <person name="Gonzalez E."/>
            <person name="Galan B."/>
            <person name="De La Calle F."/>
            <person name="Garcia J.L."/>
        </authorList>
    </citation>
    <scope>NUCLEOTIDE SEQUENCE</scope>
    <source>
        <strain evidence="6">PHM038</strain>
    </source>
</reference>
<dbReference type="PROSITE" id="PS01124">
    <property type="entry name" value="HTH_ARAC_FAMILY_2"/>
    <property type="match status" value="1"/>
</dbReference>
<dbReference type="Pfam" id="PF02311">
    <property type="entry name" value="AraC_binding"/>
    <property type="match status" value="1"/>
</dbReference>
<dbReference type="InterPro" id="IPR018060">
    <property type="entry name" value="HTH_AraC"/>
</dbReference>
<dbReference type="SUPFAM" id="SSF51215">
    <property type="entry name" value="Regulatory protein AraC"/>
    <property type="match status" value="1"/>
</dbReference>
<evidence type="ECO:0000256" key="4">
    <source>
        <dbReference type="ARBA" id="ARBA00023163"/>
    </source>
</evidence>
<dbReference type="SMART" id="SM00342">
    <property type="entry name" value="HTH_ARAC"/>
    <property type="match status" value="1"/>
</dbReference>
<dbReference type="Gene3D" id="1.10.10.60">
    <property type="entry name" value="Homeodomain-like"/>
    <property type="match status" value="1"/>
</dbReference>
<dbReference type="Gene3D" id="2.60.120.10">
    <property type="entry name" value="Jelly Rolls"/>
    <property type="match status" value="1"/>
</dbReference>
<dbReference type="InterPro" id="IPR037923">
    <property type="entry name" value="HTH-like"/>
</dbReference>
<sequence length="274" mass="30336">MQLTNDIPIGLRLDDLGGAEIVCGRFRNHRFPKHSHDGLMLSLISEGTQRIRYRGETYLGRRGVLIAVPPNEVHAGEPEDDRGWRYRTITIPTDLIGALSGAVNTHFLCDTVIRDGVLCEALARVFALFGEAALLEQEEALMAVLSRFLAAHTSEAPPEVPTGTERRVVALCKEYLAARLDRNVGLADLEAAAGIDRFRLVRSFTRHEGLSPHAWHLQCRLRTAQAMLSRGEAIADVTYATGFADQAHLTRAFKRLTGLTPGYYRRTHLALSGK</sequence>
<dbReference type="InterPro" id="IPR009057">
    <property type="entry name" value="Homeodomain-like_sf"/>
</dbReference>
<dbReference type="EMBL" id="JABFCZ010000035">
    <property type="protein sequence ID" value="MBD1549348.1"/>
    <property type="molecule type" value="Genomic_DNA"/>
</dbReference>
<keyword evidence="2" id="KW-0238">DNA-binding</keyword>
<dbReference type="GO" id="GO:0003700">
    <property type="term" value="F:DNA-binding transcription factor activity"/>
    <property type="evidence" value="ECO:0007669"/>
    <property type="project" value="InterPro"/>
</dbReference>